<comment type="caution">
    <text evidence="1">The sequence shown here is derived from an EMBL/GenBank/DDBJ whole genome shotgun (WGS) entry which is preliminary data.</text>
</comment>
<gene>
    <name evidence="1" type="ORF">B0H66DRAFT_601771</name>
</gene>
<protein>
    <submittedName>
        <fullName evidence="1">Uncharacterized protein</fullName>
    </submittedName>
</protein>
<keyword evidence="2" id="KW-1185">Reference proteome</keyword>
<evidence type="ECO:0000313" key="2">
    <source>
        <dbReference type="Proteomes" id="UP001283341"/>
    </source>
</evidence>
<accession>A0AAE0M8C3</accession>
<dbReference type="AlphaFoldDB" id="A0AAE0M8C3"/>
<dbReference type="Gene3D" id="1.25.40.10">
    <property type="entry name" value="Tetratricopeptide repeat domain"/>
    <property type="match status" value="1"/>
</dbReference>
<sequence length="419" mass="46288">MDMHLFRAARTGVGRRLLRPPLLVAGDALPVQARQVGTCPPARHIQPSQYRQYTLQRAPSLVRKTAVRKVKVDDLLFSQKDVPVLGFWEQRVSAMAPEDVTGEDCFNAATHYCAIATNGLSTWKGRLAQEYGIDIYTLHYTALSLLGDEPGPSWRLGLHMLRTASDLGYDPSTLTLIGLLTKTRDDSSASAQFREVMPRFDKLVRSGRNPDALTLQGILLRRQQRDNQALVQFDRAIKATASIDTTNVPAGQRQSPAQTVAAELVETALANANAPPDTTSVSVADNGTVIRPPKWNWEAPCHLERGRILLQEGRRKEAEAAFRIAAVELDQAEAYLELARILPEGLQDREEYLVRAAISLDPKACLMLADEELKKARRAANLSDSGKSDDHRTRATEWFHLAGSADKAEKVRSGLEAPV</sequence>
<reference evidence="1" key="1">
    <citation type="journal article" date="2023" name="Mol. Phylogenet. Evol.">
        <title>Genome-scale phylogeny and comparative genomics of the fungal order Sordariales.</title>
        <authorList>
            <person name="Hensen N."/>
            <person name="Bonometti L."/>
            <person name="Westerberg I."/>
            <person name="Brannstrom I.O."/>
            <person name="Guillou S."/>
            <person name="Cros-Aarteil S."/>
            <person name="Calhoun S."/>
            <person name="Haridas S."/>
            <person name="Kuo A."/>
            <person name="Mondo S."/>
            <person name="Pangilinan J."/>
            <person name="Riley R."/>
            <person name="LaButti K."/>
            <person name="Andreopoulos B."/>
            <person name="Lipzen A."/>
            <person name="Chen C."/>
            <person name="Yan M."/>
            <person name="Daum C."/>
            <person name="Ng V."/>
            <person name="Clum A."/>
            <person name="Steindorff A."/>
            <person name="Ohm R.A."/>
            <person name="Martin F."/>
            <person name="Silar P."/>
            <person name="Natvig D.O."/>
            <person name="Lalanne C."/>
            <person name="Gautier V."/>
            <person name="Ament-Velasquez S.L."/>
            <person name="Kruys A."/>
            <person name="Hutchinson M.I."/>
            <person name="Powell A.J."/>
            <person name="Barry K."/>
            <person name="Miller A.N."/>
            <person name="Grigoriev I.V."/>
            <person name="Debuchy R."/>
            <person name="Gladieux P."/>
            <person name="Hiltunen Thoren M."/>
            <person name="Johannesson H."/>
        </authorList>
    </citation>
    <scope>NUCLEOTIDE SEQUENCE</scope>
    <source>
        <strain evidence="1">CBS 118394</strain>
    </source>
</reference>
<proteinExistence type="predicted"/>
<reference evidence="1" key="2">
    <citation type="submission" date="2023-06" db="EMBL/GenBank/DDBJ databases">
        <authorList>
            <consortium name="Lawrence Berkeley National Laboratory"/>
            <person name="Haridas S."/>
            <person name="Hensen N."/>
            <person name="Bonometti L."/>
            <person name="Westerberg I."/>
            <person name="Brannstrom I.O."/>
            <person name="Guillou S."/>
            <person name="Cros-Aarteil S."/>
            <person name="Calhoun S."/>
            <person name="Kuo A."/>
            <person name="Mondo S."/>
            <person name="Pangilinan J."/>
            <person name="Riley R."/>
            <person name="Labutti K."/>
            <person name="Andreopoulos B."/>
            <person name="Lipzen A."/>
            <person name="Chen C."/>
            <person name="Yanf M."/>
            <person name="Daum C."/>
            <person name="Ng V."/>
            <person name="Clum A."/>
            <person name="Steindorff A."/>
            <person name="Ohm R."/>
            <person name="Martin F."/>
            <person name="Silar P."/>
            <person name="Natvig D."/>
            <person name="Lalanne C."/>
            <person name="Gautier V."/>
            <person name="Ament-Velasquez S.L."/>
            <person name="Kruys A."/>
            <person name="Hutchinson M.I."/>
            <person name="Powell A.J."/>
            <person name="Barry K."/>
            <person name="Miller A.N."/>
            <person name="Grigoriev I.V."/>
            <person name="Debuchy R."/>
            <person name="Gladieux P."/>
            <person name="Thoren M.H."/>
            <person name="Johannesson H."/>
        </authorList>
    </citation>
    <scope>NUCLEOTIDE SEQUENCE</scope>
    <source>
        <strain evidence="1">CBS 118394</strain>
    </source>
</reference>
<evidence type="ECO:0000313" key="1">
    <source>
        <dbReference type="EMBL" id="KAK3322308.1"/>
    </source>
</evidence>
<name>A0AAE0M8C3_9PEZI</name>
<dbReference type="Proteomes" id="UP001283341">
    <property type="component" value="Unassembled WGS sequence"/>
</dbReference>
<dbReference type="SUPFAM" id="SSF48452">
    <property type="entry name" value="TPR-like"/>
    <property type="match status" value="1"/>
</dbReference>
<dbReference type="EMBL" id="JAUEDM010000003">
    <property type="protein sequence ID" value="KAK3322308.1"/>
    <property type="molecule type" value="Genomic_DNA"/>
</dbReference>
<organism evidence="1 2">
    <name type="scientific">Apodospora peruviana</name>
    <dbReference type="NCBI Taxonomy" id="516989"/>
    <lineage>
        <taxon>Eukaryota</taxon>
        <taxon>Fungi</taxon>
        <taxon>Dikarya</taxon>
        <taxon>Ascomycota</taxon>
        <taxon>Pezizomycotina</taxon>
        <taxon>Sordariomycetes</taxon>
        <taxon>Sordariomycetidae</taxon>
        <taxon>Sordariales</taxon>
        <taxon>Lasiosphaeriaceae</taxon>
        <taxon>Apodospora</taxon>
    </lineage>
</organism>
<dbReference type="InterPro" id="IPR011990">
    <property type="entry name" value="TPR-like_helical_dom_sf"/>
</dbReference>